<evidence type="ECO:0000256" key="2">
    <source>
        <dbReference type="ARBA" id="ARBA00022980"/>
    </source>
</evidence>
<dbReference type="PROSITE" id="PS00580">
    <property type="entry name" value="RIBOSOMAL_L32E"/>
    <property type="match status" value="1"/>
</dbReference>
<keyword evidence="2" id="KW-0689">Ribosomal protein</keyword>
<accession>A0AAN0IDM7</accession>
<dbReference type="CDD" id="cd00513">
    <property type="entry name" value="Ribosomal_L32_L32e"/>
    <property type="match status" value="1"/>
</dbReference>
<dbReference type="KEGG" id="aqu:100638769"/>
<sequence length="133" mass="15966">MVRPLKTIETVKKRRKHFIRFQSDRFLRVKPSWRKPKGIDNRVRRKYKGARKMPNVGYGSNRKTKHRLPNGFYKFTVNHAKELDILMMSNRRYAAEIAHRVSARKRKTIVRRAAQLNIRVLNPDARLRTQENE</sequence>
<evidence type="ECO:0000256" key="3">
    <source>
        <dbReference type="ARBA" id="ARBA00023274"/>
    </source>
</evidence>
<evidence type="ECO:0000256" key="4">
    <source>
        <dbReference type="ARBA" id="ARBA00035335"/>
    </source>
</evidence>
<evidence type="ECO:0000313" key="5">
    <source>
        <dbReference type="EnsemblMetazoa" id="XP_003386201.1"/>
    </source>
</evidence>
<comment type="similarity">
    <text evidence="1">Belongs to the eukaryotic ribosomal protein eL32 family.</text>
</comment>
<dbReference type="GO" id="GO:0022625">
    <property type="term" value="C:cytosolic large ribosomal subunit"/>
    <property type="evidence" value="ECO:0007669"/>
    <property type="project" value="TreeGrafter"/>
</dbReference>
<proteinExistence type="inferred from homology"/>
<dbReference type="RefSeq" id="XP_003386201.1">
    <property type="nucleotide sequence ID" value="XM_003386153.3"/>
</dbReference>
<reference evidence="6" key="1">
    <citation type="journal article" date="2010" name="Nature">
        <title>The Amphimedon queenslandica genome and the evolution of animal complexity.</title>
        <authorList>
            <person name="Srivastava M."/>
            <person name="Simakov O."/>
            <person name="Chapman J."/>
            <person name="Fahey B."/>
            <person name="Gauthier M.E."/>
            <person name="Mitros T."/>
            <person name="Richards G.S."/>
            <person name="Conaco C."/>
            <person name="Dacre M."/>
            <person name="Hellsten U."/>
            <person name="Larroux C."/>
            <person name="Putnam N.H."/>
            <person name="Stanke M."/>
            <person name="Adamska M."/>
            <person name="Darling A."/>
            <person name="Degnan S.M."/>
            <person name="Oakley T.H."/>
            <person name="Plachetzki D.C."/>
            <person name="Zhai Y."/>
            <person name="Adamski M."/>
            <person name="Calcino A."/>
            <person name="Cummins S.F."/>
            <person name="Goodstein D.M."/>
            <person name="Harris C."/>
            <person name="Jackson D.J."/>
            <person name="Leys S.P."/>
            <person name="Shu S."/>
            <person name="Woodcroft B.J."/>
            <person name="Vervoort M."/>
            <person name="Kosik K.S."/>
            <person name="Manning G."/>
            <person name="Degnan B.M."/>
            <person name="Rokhsar D.S."/>
        </authorList>
    </citation>
    <scope>NUCLEOTIDE SEQUENCE [LARGE SCALE GENOMIC DNA]</scope>
</reference>
<dbReference type="PANTHER" id="PTHR23413">
    <property type="entry name" value="60S RIBOSOMAL PROTEIN L32 AND DNA-DIRECTED RNA POLYMERASE II, SUBUNIT N"/>
    <property type="match status" value="1"/>
</dbReference>
<dbReference type="GO" id="GO:0003735">
    <property type="term" value="F:structural constituent of ribosome"/>
    <property type="evidence" value="ECO:0007669"/>
    <property type="project" value="InterPro"/>
</dbReference>
<dbReference type="Pfam" id="PF01655">
    <property type="entry name" value="Ribosomal_L32e"/>
    <property type="match status" value="1"/>
</dbReference>
<keyword evidence="3" id="KW-0687">Ribonucleoprotein</keyword>
<organism evidence="5 6">
    <name type="scientific">Amphimedon queenslandica</name>
    <name type="common">Sponge</name>
    <dbReference type="NCBI Taxonomy" id="400682"/>
    <lineage>
        <taxon>Eukaryota</taxon>
        <taxon>Metazoa</taxon>
        <taxon>Porifera</taxon>
        <taxon>Demospongiae</taxon>
        <taxon>Heteroscleromorpha</taxon>
        <taxon>Haplosclerida</taxon>
        <taxon>Niphatidae</taxon>
        <taxon>Amphimedon</taxon>
    </lineage>
</organism>
<dbReference type="AlphaFoldDB" id="A0AAN0IDM7"/>
<dbReference type="GO" id="GO:0006412">
    <property type="term" value="P:translation"/>
    <property type="evidence" value="ECO:0007669"/>
    <property type="project" value="InterPro"/>
</dbReference>
<dbReference type="SUPFAM" id="SSF52042">
    <property type="entry name" value="Ribosomal protein L32e"/>
    <property type="match status" value="1"/>
</dbReference>
<dbReference type="InterPro" id="IPR001515">
    <property type="entry name" value="Ribosomal_eL32"/>
</dbReference>
<dbReference type="InterPro" id="IPR018263">
    <property type="entry name" value="Ribosomal_eL32_CS"/>
</dbReference>
<dbReference type="GeneID" id="100638769"/>
<dbReference type="InterPro" id="IPR036351">
    <property type="entry name" value="Ribosomal_eL32_sf"/>
</dbReference>
<name>A0AAN0IDM7_AMPQE</name>
<keyword evidence="6" id="KW-1185">Reference proteome</keyword>
<dbReference type="EnsemblMetazoa" id="XM_003386153.3">
    <property type="protein sequence ID" value="XP_003386201.1"/>
    <property type="gene ID" value="LOC100638769"/>
</dbReference>
<protein>
    <recommendedName>
        <fullName evidence="4">60S ribosomal protein L32</fullName>
    </recommendedName>
</protein>
<dbReference type="PANTHER" id="PTHR23413:SF1">
    <property type="entry name" value="RIBOSOMAL PROTEIN L32"/>
    <property type="match status" value="1"/>
</dbReference>
<dbReference type="Proteomes" id="UP000007879">
    <property type="component" value="Unassembled WGS sequence"/>
</dbReference>
<evidence type="ECO:0000256" key="1">
    <source>
        <dbReference type="ARBA" id="ARBA00008431"/>
    </source>
</evidence>
<evidence type="ECO:0000313" key="6">
    <source>
        <dbReference type="Proteomes" id="UP000007879"/>
    </source>
</evidence>
<dbReference type="SMART" id="SM01393">
    <property type="entry name" value="Ribosomal_L32e"/>
    <property type="match status" value="1"/>
</dbReference>
<reference evidence="5" key="2">
    <citation type="submission" date="2024-06" db="UniProtKB">
        <authorList>
            <consortium name="EnsemblMetazoa"/>
        </authorList>
    </citation>
    <scope>IDENTIFICATION</scope>
</reference>